<dbReference type="InterPro" id="IPR029058">
    <property type="entry name" value="AB_hydrolase_fold"/>
</dbReference>
<dbReference type="AlphaFoldDB" id="A0A7I7RZH5"/>
<dbReference type="SUPFAM" id="SSF53474">
    <property type="entry name" value="alpha/beta-Hydrolases"/>
    <property type="match status" value="1"/>
</dbReference>
<evidence type="ECO:0000313" key="4">
    <source>
        <dbReference type="Proteomes" id="UP000467428"/>
    </source>
</evidence>
<gene>
    <name evidence="3" type="ORF">MARA_28640</name>
</gene>
<evidence type="ECO:0000313" key="3">
    <source>
        <dbReference type="EMBL" id="BBY49396.1"/>
    </source>
</evidence>
<proteinExistence type="predicted"/>
<feature type="region of interest" description="Disordered" evidence="1">
    <location>
        <begin position="429"/>
        <end position="561"/>
    </location>
</feature>
<dbReference type="Gene3D" id="3.40.50.1820">
    <property type="entry name" value="alpha/beta hydrolase"/>
    <property type="match status" value="1"/>
</dbReference>
<accession>A0A7I7RZH5</accession>
<dbReference type="KEGG" id="marz:MARA_28640"/>
<dbReference type="Proteomes" id="UP000467428">
    <property type="component" value="Chromosome"/>
</dbReference>
<feature type="domain" description="PE-PPE" evidence="2">
    <location>
        <begin position="85"/>
        <end position="343"/>
    </location>
</feature>
<feature type="compositionally biased region" description="Basic and acidic residues" evidence="1">
    <location>
        <begin position="493"/>
        <end position="548"/>
    </location>
</feature>
<geneLocation type="plasmid" evidence="4">
    <name>pjcm18538 dna</name>
</geneLocation>
<dbReference type="InterPro" id="IPR013228">
    <property type="entry name" value="PE-PPE_C"/>
</dbReference>
<name>A0A7I7RZH5_9MYCO</name>
<evidence type="ECO:0000259" key="2">
    <source>
        <dbReference type="Pfam" id="PF08237"/>
    </source>
</evidence>
<organism evidence="3 4">
    <name type="scientific">Mycolicibacterium arabiense</name>
    <dbReference type="NCBI Taxonomy" id="1286181"/>
    <lineage>
        <taxon>Bacteria</taxon>
        <taxon>Bacillati</taxon>
        <taxon>Actinomycetota</taxon>
        <taxon>Actinomycetes</taxon>
        <taxon>Mycobacteriales</taxon>
        <taxon>Mycobacteriaceae</taxon>
        <taxon>Mycolicibacterium</taxon>
    </lineage>
</organism>
<evidence type="ECO:0000256" key="1">
    <source>
        <dbReference type="SAM" id="MobiDB-lite"/>
    </source>
</evidence>
<reference evidence="3 4" key="1">
    <citation type="journal article" date="2019" name="Emerg. Microbes Infect.">
        <title>Comprehensive subspecies identification of 175 nontuberculous mycobacteria species based on 7547 genomic profiles.</title>
        <authorList>
            <person name="Matsumoto Y."/>
            <person name="Kinjo T."/>
            <person name="Motooka D."/>
            <person name="Nabeya D."/>
            <person name="Jung N."/>
            <person name="Uechi K."/>
            <person name="Horii T."/>
            <person name="Iida T."/>
            <person name="Fujita J."/>
            <person name="Nakamura S."/>
        </authorList>
    </citation>
    <scope>NUCLEOTIDE SEQUENCE [LARGE SCALE GENOMIC DNA]</scope>
    <source>
        <strain evidence="3 4">JCM 18538</strain>
    </source>
</reference>
<protein>
    <submittedName>
        <fullName evidence="3">PE-PPE domain-containing protein</fullName>
    </submittedName>
</protein>
<feature type="compositionally biased region" description="Low complexity" evidence="1">
    <location>
        <begin position="445"/>
        <end position="461"/>
    </location>
</feature>
<dbReference type="RefSeq" id="WP_163919046.1">
    <property type="nucleotide sequence ID" value="NZ_AP022593.1"/>
</dbReference>
<feature type="compositionally biased region" description="Polar residues" evidence="1">
    <location>
        <begin position="466"/>
        <end position="477"/>
    </location>
</feature>
<keyword evidence="4" id="KW-1185">Reference proteome</keyword>
<dbReference type="EMBL" id="AP022593">
    <property type="protein sequence ID" value="BBY49396.1"/>
    <property type="molecule type" value="Genomic_DNA"/>
</dbReference>
<sequence length="561" mass="58512">MRQTAKAVVLAFIALLGSIALTIGSAFSAALAFGAIGLLVPGTGTPNGNTVSDYLENARDWYMQGTACNSEANCGTVAEGSPDPTLVGIDYPASFWPLKIFPSWCRSGPDGCDKWDVSVDKGVLGLSTALDAAFATPGTPGVRDIVVFGYSQGGDVVSTTLNEYGLTEEQKARLDVVTIGGIENPDGGLWQRLGFLRYVPILDVTLGPPMPVDPNIKTTTFGFEYDPVVYAPRYWGNPFAMLNAIAAFDNVHGEYLSPNGNGPTDTLPYGYTPATLAPHLECNLGVNCRLDSAGNEYIMIPATSLPIMNLVMSLTPGALKPLVKPIVDLISPAYKVLADLGYDWSGNPGTPTPLSILPFNPFQNWGAVGVKLVAAVIQGIQDAINGGPTLSTPAPLTETASTLAARSIAPQGVEEAEVAEVMAGATVTELSSVRKSTPEAPAEGTPTSSVASAAPSTEPVVEASPVEQSETNGNDQTPAHEAVEDDATVDDAAGTKHDEEADSKGDDVKDTSAVTKDDEKDASEQSEPQKSEPQRSEPSKSDDSKDGDDGSTAGSEDKKAA</sequence>
<dbReference type="Pfam" id="PF08237">
    <property type="entry name" value="PE-PPE"/>
    <property type="match status" value="1"/>
</dbReference>